<gene>
    <name evidence="1" type="ORF">ACFQDI_07625</name>
</gene>
<name>A0ABW0KMU6_9BACT</name>
<sequence length="177" mass="20132">MRRTFFFGLLAVVLTARADLAKEPWPEAARDFPDETPCTLTEGGVRISISEPGDPEIRKMRGSGGPMLTFTVLNEKSGWKQVFYKQSVGTRWLAPFEGHPQLEIWGRGGGGFYTRCLTRLVRGKYRCVRIDEFINVRERSTQPSITTTLPRSGEVLYFVETRMPKGSEGDLFYEDEK</sequence>
<evidence type="ECO:0000313" key="1">
    <source>
        <dbReference type="EMBL" id="MFC5454715.1"/>
    </source>
</evidence>
<dbReference type="RefSeq" id="WP_377165074.1">
    <property type="nucleotide sequence ID" value="NZ_JBHSMQ010000002.1"/>
</dbReference>
<comment type="caution">
    <text evidence="1">The sequence shown here is derived from an EMBL/GenBank/DDBJ whole genome shotgun (WGS) entry which is preliminary data.</text>
</comment>
<evidence type="ECO:0000313" key="2">
    <source>
        <dbReference type="Proteomes" id="UP001596052"/>
    </source>
</evidence>
<accession>A0ABW0KMU6</accession>
<proteinExistence type="predicted"/>
<dbReference type="Proteomes" id="UP001596052">
    <property type="component" value="Unassembled WGS sequence"/>
</dbReference>
<protein>
    <submittedName>
        <fullName evidence="1">Uncharacterized protein</fullName>
    </submittedName>
</protein>
<dbReference type="EMBL" id="JBHSMQ010000002">
    <property type="protein sequence ID" value="MFC5454715.1"/>
    <property type="molecule type" value="Genomic_DNA"/>
</dbReference>
<reference evidence="2" key="1">
    <citation type="journal article" date="2019" name="Int. J. Syst. Evol. Microbiol.">
        <title>The Global Catalogue of Microorganisms (GCM) 10K type strain sequencing project: providing services to taxonomists for standard genome sequencing and annotation.</title>
        <authorList>
            <consortium name="The Broad Institute Genomics Platform"/>
            <consortium name="The Broad Institute Genome Sequencing Center for Infectious Disease"/>
            <person name="Wu L."/>
            <person name="Ma J."/>
        </authorList>
    </citation>
    <scope>NUCLEOTIDE SEQUENCE [LARGE SCALE GENOMIC DNA]</scope>
    <source>
        <strain evidence="2">CGMCC 4.1469</strain>
    </source>
</reference>
<keyword evidence="2" id="KW-1185">Reference proteome</keyword>
<organism evidence="1 2">
    <name type="scientific">Prosthecobacter fluviatilis</name>
    <dbReference type="NCBI Taxonomy" id="445931"/>
    <lineage>
        <taxon>Bacteria</taxon>
        <taxon>Pseudomonadati</taxon>
        <taxon>Verrucomicrobiota</taxon>
        <taxon>Verrucomicrobiia</taxon>
        <taxon>Verrucomicrobiales</taxon>
        <taxon>Verrucomicrobiaceae</taxon>
        <taxon>Prosthecobacter</taxon>
    </lineage>
</organism>